<keyword evidence="2" id="KW-0812">Transmembrane</keyword>
<gene>
    <name evidence="3" type="ORF">FA10DRAFT_299365</name>
</gene>
<proteinExistence type="predicted"/>
<keyword evidence="4" id="KW-1185">Reference proteome</keyword>
<sequence length="127" mass="13124">MSYSRVVMRAVAPTRRSATSFTRSYATAPGSGSSTSGNFGGNKVTESSPSTEGRGSVQARLAPIIVGGTVLAALAWNFLVPGKMEKVGVDSSAPKESGLTGKTAGHKYRSSASVLSVTPKQSEQQEQ</sequence>
<reference evidence="3 4" key="1">
    <citation type="journal article" date="2018" name="Mol. Biol. Evol.">
        <title>Broad Genomic Sampling Reveals a Smut Pathogenic Ancestry of the Fungal Clade Ustilaginomycotina.</title>
        <authorList>
            <person name="Kijpornyongpan T."/>
            <person name="Mondo S.J."/>
            <person name="Barry K."/>
            <person name="Sandor L."/>
            <person name="Lee J."/>
            <person name="Lipzen A."/>
            <person name="Pangilinan J."/>
            <person name="LaButti K."/>
            <person name="Hainaut M."/>
            <person name="Henrissat B."/>
            <person name="Grigoriev I.V."/>
            <person name="Spatafora J.W."/>
            <person name="Aime M.C."/>
        </authorList>
    </citation>
    <scope>NUCLEOTIDE SEQUENCE [LARGE SCALE GENOMIC DNA]</scope>
    <source>
        <strain evidence="3 4">MCA 4198</strain>
    </source>
</reference>
<feature type="compositionally biased region" description="Polar residues" evidence="1">
    <location>
        <begin position="44"/>
        <end position="53"/>
    </location>
</feature>
<dbReference type="Proteomes" id="UP000245768">
    <property type="component" value="Unassembled WGS sequence"/>
</dbReference>
<dbReference type="RefSeq" id="XP_025381242.1">
    <property type="nucleotide sequence ID" value="XM_025524713.1"/>
</dbReference>
<evidence type="ECO:0000256" key="2">
    <source>
        <dbReference type="SAM" id="Phobius"/>
    </source>
</evidence>
<evidence type="ECO:0000256" key="1">
    <source>
        <dbReference type="SAM" id="MobiDB-lite"/>
    </source>
</evidence>
<protein>
    <submittedName>
        <fullName evidence="3">Uncharacterized protein</fullName>
    </submittedName>
</protein>
<dbReference type="GeneID" id="37046629"/>
<accession>A0A316YZ56</accession>
<evidence type="ECO:0000313" key="3">
    <source>
        <dbReference type="EMBL" id="PWN94044.1"/>
    </source>
</evidence>
<feature type="compositionally biased region" description="Polar residues" evidence="1">
    <location>
        <begin position="110"/>
        <end position="127"/>
    </location>
</feature>
<dbReference type="AlphaFoldDB" id="A0A316YZ56"/>
<feature type="region of interest" description="Disordered" evidence="1">
    <location>
        <begin position="87"/>
        <end position="127"/>
    </location>
</feature>
<feature type="transmembrane region" description="Helical" evidence="2">
    <location>
        <begin position="61"/>
        <end position="79"/>
    </location>
</feature>
<evidence type="ECO:0000313" key="4">
    <source>
        <dbReference type="Proteomes" id="UP000245768"/>
    </source>
</evidence>
<dbReference type="EMBL" id="KZ819634">
    <property type="protein sequence ID" value="PWN94044.1"/>
    <property type="molecule type" value="Genomic_DNA"/>
</dbReference>
<organism evidence="3 4">
    <name type="scientific">Acaromyces ingoldii</name>
    <dbReference type="NCBI Taxonomy" id="215250"/>
    <lineage>
        <taxon>Eukaryota</taxon>
        <taxon>Fungi</taxon>
        <taxon>Dikarya</taxon>
        <taxon>Basidiomycota</taxon>
        <taxon>Ustilaginomycotina</taxon>
        <taxon>Exobasidiomycetes</taxon>
        <taxon>Exobasidiales</taxon>
        <taxon>Cryptobasidiaceae</taxon>
        <taxon>Acaromyces</taxon>
    </lineage>
</organism>
<keyword evidence="2" id="KW-0472">Membrane</keyword>
<feature type="region of interest" description="Disordered" evidence="1">
    <location>
        <begin position="18"/>
        <end position="56"/>
    </location>
</feature>
<dbReference type="InParanoid" id="A0A316YZ56"/>
<name>A0A316YZ56_9BASI</name>
<keyword evidence="2" id="KW-1133">Transmembrane helix</keyword>